<evidence type="ECO:0000313" key="2">
    <source>
        <dbReference type="EMBL" id="OGC58275.1"/>
    </source>
</evidence>
<evidence type="ECO:0000313" key="3">
    <source>
        <dbReference type="Proteomes" id="UP000178964"/>
    </source>
</evidence>
<dbReference type="InterPro" id="IPR029044">
    <property type="entry name" value="Nucleotide-diphossugar_trans"/>
</dbReference>
<dbReference type="STRING" id="1802627.A3A70_03205"/>
<dbReference type="AlphaFoldDB" id="A0A1F4VMI4"/>
<dbReference type="GO" id="GO:0006487">
    <property type="term" value="P:protein N-linked glycosylation"/>
    <property type="evidence" value="ECO:0007669"/>
    <property type="project" value="TreeGrafter"/>
</dbReference>
<dbReference type="PANTHER" id="PTHR10859:SF91">
    <property type="entry name" value="DOLICHYL-PHOSPHATE BETA-GLUCOSYLTRANSFERASE"/>
    <property type="match status" value="1"/>
</dbReference>
<gene>
    <name evidence="2" type="ORF">A3A70_03205</name>
</gene>
<dbReference type="EMBL" id="MEVK01000039">
    <property type="protein sequence ID" value="OGC58275.1"/>
    <property type="molecule type" value="Genomic_DNA"/>
</dbReference>
<dbReference type="SUPFAM" id="SSF53448">
    <property type="entry name" value="Nucleotide-diphospho-sugar transferases"/>
    <property type="match status" value="1"/>
</dbReference>
<accession>A0A1F4VMI4</accession>
<sequence length="242" mass="27914">MKKNKKITVSFVIPVYNEAAIVEDRIKQLYNELGSLIDEFEIILIENGSTDHTLQLCQSLSETPEVVALSIKSANYGLAMKTGILAARGKMIVNFDLDYFDVDFARQAMTLEPFGYDIIVASKNHRLSRDTRTSVRKLISSIYKYMLYYGFSLRISDTHGIKAWRNDPKLRELVSRTVSTYEIFDTELIIRSQFEGRKLLELPTQVTEIRTSVSHIIPRAFRGGWQILKLWFVLNGKERNKH</sequence>
<proteinExistence type="predicted"/>
<evidence type="ECO:0000259" key="1">
    <source>
        <dbReference type="Pfam" id="PF00535"/>
    </source>
</evidence>
<dbReference type="InterPro" id="IPR001173">
    <property type="entry name" value="Glyco_trans_2-like"/>
</dbReference>
<reference evidence="2 3" key="1">
    <citation type="journal article" date="2016" name="Nat. Commun.">
        <title>Thousands of microbial genomes shed light on interconnected biogeochemical processes in an aquifer system.</title>
        <authorList>
            <person name="Anantharaman K."/>
            <person name="Brown C.T."/>
            <person name="Hug L.A."/>
            <person name="Sharon I."/>
            <person name="Castelle C.J."/>
            <person name="Probst A.J."/>
            <person name="Thomas B.C."/>
            <person name="Singh A."/>
            <person name="Wilkins M.J."/>
            <person name="Karaoz U."/>
            <person name="Brodie E.L."/>
            <person name="Williams K.H."/>
            <person name="Hubbard S.S."/>
            <person name="Banfield J.F."/>
        </authorList>
    </citation>
    <scope>NUCLEOTIDE SEQUENCE [LARGE SCALE GENOMIC DNA]</scope>
</reference>
<protein>
    <recommendedName>
        <fullName evidence="1">Glycosyltransferase 2-like domain-containing protein</fullName>
    </recommendedName>
</protein>
<comment type="caution">
    <text evidence="2">The sequence shown here is derived from an EMBL/GenBank/DDBJ whole genome shotgun (WGS) entry which is preliminary data.</text>
</comment>
<feature type="domain" description="Glycosyltransferase 2-like" evidence="1">
    <location>
        <begin position="10"/>
        <end position="140"/>
    </location>
</feature>
<name>A0A1F4VMI4_UNCKA</name>
<dbReference type="Proteomes" id="UP000178964">
    <property type="component" value="Unassembled WGS sequence"/>
</dbReference>
<organism evidence="2 3">
    <name type="scientific">candidate division WWE3 bacterium RIFCSPLOWO2_01_FULL_42_11</name>
    <dbReference type="NCBI Taxonomy" id="1802627"/>
    <lineage>
        <taxon>Bacteria</taxon>
        <taxon>Katanobacteria</taxon>
    </lineage>
</organism>
<dbReference type="Gene3D" id="3.90.550.10">
    <property type="entry name" value="Spore Coat Polysaccharide Biosynthesis Protein SpsA, Chain A"/>
    <property type="match status" value="1"/>
</dbReference>
<dbReference type="PANTHER" id="PTHR10859">
    <property type="entry name" value="GLYCOSYL TRANSFERASE"/>
    <property type="match status" value="1"/>
</dbReference>
<dbReference type="CDD" id="cd04179">
    <property type="entry name" value="DPM_DPG-synthase_like"/>
    <property type="match status" value="1"/>
</dbReference>
<dbReference type="Pfam" id="PF00535">
    <property type="entry name" value="Glycos_transf_2"/>
    <property type="match status" value="1"/>
</dbReference>